<dbReference type="PANTHER" id="PTHR12947">
    <property type="entry name" value="AMSH-LIKE PROTEASE"/>
    <property type="match status" value="1"/>
</dbReference>
<keyword evidence="2" id="KW-1185">Reference proteome</keyword>
<dbReference type="Proteomes" id="UP000015105">
    <property type="component" value="Chromosome 3D"/>
</dbReference>
<dbReference type="GO" id="GO:0071108">
    <property type="term" value="P:protein K48-linked deubiquitination"/>
    <property type="evidence" value="ECO:0007669"/>
    <property type="project" value="TreeGrafter"/>
</dbReference>
<dbReference type="PANTHER" id="PTHR12947:SF11">
    <property type="entry name" value="OS01G0338200 PROTEIN"/>
    <property type="match status" value="1"/>
</dbReference>
<reference evidence="2" key="1">
    <citation type="journal article" date="2014" name="Science">
        <title>Ancient hybridizations among the ancestral genomes of bread wheat.</title>
        <authorList>
            <consortium name="International Wheat Genome Sequencing Consortium,"/>
            <person name="Marcussen T."/>
            <person name="Sandve S.R."/>
            <person name="Heier L."/>
            <person name="Spannagl M."/>
            <person name="Pfeifer M."/>
            <person name="Jakobsen K.S."/>
            <person name="Wulff B.B."/>
            <person name="Steuernagel B."/>
            <person name="Mayer K.F."/>
            <person name="Olsen O.A."/>
        </authorList>
    </citation>
    <scope>NUCLEOTIDE SEQUENCE [LARGE SCALE GENOMIC DNA]</scope>
    <source>
        <strain evidence="2">cv. AL8/78</strain>
    </source>
</reference>
<dbReference type="GO" id="GO:0070536">
    <property type="term" value="P:protein K63-linked deubiquitination"/>
    <property type="evidence" value="ECO:0007669"/>
    <property type="project" value="TreeGrafter"/>
</dbReference>
<organism evidence="1 2">
    <name type="scientific">Aegilops tauschii subsp. strangulata</name>
    <name type="common">Goatgrass</name>
    <dbReference type="NCBI Taxonomy" id="200361"/>
    <lineage>
        <taxon>Eukaryota</taxon>
        <taxon>Viridiplantae</taxon>
        <taxon>Streptophyta</taxon>
        <taxon>Embryophyta</taxon>
        <taxon>Tracheophyta</taxon>
        <taxon>Spermatophyta</taxon>
        <taxon>Magnoliopsida</taxon>
        <taxon>Liliopsida</taxon>
        <taxon>Poales</taxon>
        <taxon>Poaceae</taxon>
        <taxon>BOP clade</taxon>
        <taxon>Pooideae</taxon>
        <taxon>Triticodae</taxon>
        <taxon>Triticeae</taxon>
        <taxon>Triticinae</taxon>
        <taxon>Aegilops</taxon>
    </lineage>
</organism>
<sequence>GLFLYVVLSFCLPDLNNMIYDLVYMLFVLNRKHGIFHLTDPGGIGVIHDCPERGFHPHKATLDGSPIYEHCSHVYMNADTKFDMIDLREQ</sequence>
<dbReference type="AlphaFoldDB" id="A0A453ESS9"/>
<dbReference type="GO" id="GO:0005768">
    <property type="term" value="C:endosome"/>
    <property type="evidence" value="ECO:0007669"/>
    <property type="project" value="TreeGrafter"/>
</dbReference>
<dbReference type="GO" id="GO:0016020">
    <property type="term" value="C:membrane"/>
    <property type="evidence" value="ECO:0007669"/>
    <property type="project" value="TreeGrafter"/>
</dbReference>
<evidence type="ECO:0000313" key="2">
    <source>
        <dbReference type="Proteomes" id="UP000015105"/>
    </source>
</evidence>
<reference evidence="1" key="5">
    <citation type="journal article" date="2021" name="G3 (Bethesda)">
        <title>Aegilops tauschii genome assembly Aet v5.0 features greater sequence contiguity and improved annotation.</title>
        <authorList>
            <person name="Wang L."/>
            <person name="Zhu T."/>
            <person name="Rodriguez J.C."/>
            <person name="Deal K.R."/>
            <person name="Dubcovsky J."/>
            <person name="McGuire P.E."/>
            <person name="Lux T."/>
            <person name="Spannagl M."/>
            <person name="Mayer K.F.X."/>
            <person name="Baldrich P."/>
            <person name="Meyers B.C."/>
            <person name="Huo N."/>
            <person name="Gu Y.Q."/>
            <person name="Zhou H."/>
            <person name="Devos K.M."/>
            <person name="Bennetzen J.L."/>
            <person name="Unver T."/>
            <person name="Budak H."/>
            <person name="Gulick P.J."/>
            <person name="Galiba G."/>
            <person name="Kalapos B."/>
            <person name="Nelson D.R."/>
            <person name="Li P."/>
            <person name="You F.M."/>
            <person name="Luo M.C."/>
            <person name="Dvorak J."/>
        </authorList>
    </citation>
    <scope>NUCLEOTIDE SEQUENCE [LARGE SCALE GENOMIC DNA]</scope>
    <source>
        <strain evidence="1">cv. AL8/78</strain>
    </source>
</reference>
<reference evidence="1" key="4">
    <citation type="submission" date="2019-03" db="UniProtKB">
        <authorList>
            <consortium name="EnsemblPlants"/>
        </authorList>
    </citation>
    <scope>IDENTIFICATION</scope>
</reference>
<reference evidence="1" key="3">
    <citation type="journal article" date="2017" name="Nature">
        <title>Genome sequence of the progenitor of the wheat D genome Aegilops tauschii.</title>
        <authorList>
            <person name="Luo M.C."/>
            <person name="Gu Y.Q."/>
            <person name="Puiu D."/>
            <person name="Wang H."/>
            <person name="Twardziok S.O."/>
            <person name="Deal K.R."/>
            <person name="Huo N."/>
            <person name="Zhu T."/>
            <person name="Wang L."/>
            <person name="Wang Y."/>
            <person name="McGuire P.E."/>
            <person name="Liu S."/>
            <person name="Long H."/>
            <person name="Ramasamy R.K."/>
            <person name="Rodriguez J.C."/>
            <person name="Van S.L."/>
            <person name="Yuan L."/>
            <person name="Wang Z."/>
            <person name="Xia Z."/>
            <person name="Xiao L."/>
            <person name="Anderson O.D."/>
            <person name="Ouyang S."/>
            <person name="Liang Y."/>
            <person name="Zimin A.V."/>
            <person name="Pertea G."/>
            <person name="Qi P."/>
            <person name="Bennetzen J.L."/>
            <person name="Dai X."/>
            <person name="Dawson M.W."/>
            <person name="Muller H.G."/>
            <person name="Kugler K."/>
            <person name="Rivarola-Duarte L."/>
            <person name="Spannagl M."/>
            <person name="Mayer K.F.X."/>
            <person name="Lu F.H."/>
            <person name="Bevan M.W."/>
            <person name="Leroy P."/>
            <person name="Li P."/>
            <person name="You F.M."/>
            <person name="Sun Q."/>
            <person name="Liu Z."/>
            <person name="Lyons E."/>
            <person name="Wicker T."/>
            <person name="Salzberg S.L."/>
            <person name="Devos K.M."/>
            <person name="Dvorak J."/>
        </authorList>
    </citation>
    <scope>NUCLEOTIDE SEQUENCE [LARGE SCALE GENOMIC DNA]</scope>
    <source>
        <strain evidence="1">cv. AL8/78</strain>
    </source>
</reference>
<dbReference type="EnsemblPlants" id="AET3Gv20445100.1">
    <property type="protein sequence ID" value="AET3Gv20445100.1"/>
    <property type="gene ID" value="AET3Gv20445100"/>
</dbReference>
<name>A0A453ESS9_AEGTS</name>
<protein>
    <submittedName>
        <fullName evidence="1">Uncharacterized protein</fullName>
    </submittedName>
</protein>
<evidence type="ECO:0000313" key="1">
    <source>
        <dbReference type="EnsemblPlants" id="AET3Gv20445100.1"/>
    </source>
</evidence>
<proteinExistence type="predicted"/>
<reference evidence="2" key="2">
    <citation type="journal article" date="2017" name="Nat. Plants">
        <title>The Aegilops tauschii genome reveals multiple impacts of transposons.</title>
        <authorList>
            <person name="Zhao G."/>
            <person name="Zou C."/>
            <person name="Li K."/>
            <person name="Wang K."/>
            <person name="Li T."/>
            <person name="Gao L."/>
            <person name="Zhang X."/>
            <person name="Wang H."/>
            <person name="Yang Z."/>
            <person name="Liu X."/>
            <person name="Jiang W."/>
            <person name="Mao L."/>
            <person name="Kong X."/>
            <person name="Jiao Y."/>
            <person name="Jia J."/>
        </authorList>
    </citation>
    <scope>NUCLEOTIDE SEQUENCE [LARGE SCALE GENOMIC DNA]</scope>
    <source>
        <strain evidence="2">cv. AL8/78</strain>
    </source>
</reference>
<dbReference type="Gramene" id="AET3Gv20445100.1">
    <property type="protein sequence ID" value="AET3Gv20445100.1"/>
    <property type="gene ID" value="AET3Gv20445100"/>
</dbReference>
<dbReference type="Gene3D" id="3.40.140.10">
    <property type="entry name" value="Cytidine Deaminase, domain 2"/>
    <property type="match status" value="1"/>
</dbReference>
<accession>A0A453ESS9</accession>